<keyword evidence="7" id="KW-0233">DNA recombination</keyword>
<dbReference type="Gene3D" id="3.60.21.10">
    <property type="match status" value="1"/>
</dbReference>
<name>A0A267MD95_9FIRM</name>
<dbReference type="GO" id="GO:0004519">
    <property type="term" value="F:endonuclease activity"/>
    <property type="evidence" value="ECO:0007669"/>
    <property type="project" value="UniProtKB-KW"/>
</dbReference>
<dbReference type="InterPro" id="IPR026843">
    <property type="entry name" value="SbcD_C"/>
</dbReference>
<dbReference type="InterPro" id="IPR041796">
    <property type="entry name" value="Mre11_N"/>
</dbReference>
<dbReference type="SUPFAM" id="SSF56300">
    <property type="entry name" value="Metallo-dependent phosphatases"/>
    <property type="match status" value="1"/>
</dbReference>
<dbReference type="EMBL" id="NIBG01000025">
    <property type="protein sequence ID" value="PAB57526.1"/>
    <property type="molecule type" value="Genomic_DNA"/>
</dbReference>
<dbReference type="InterPro" id="IPR050535">
    <property type="entry name" value="DNA_Repair-Maintenance_Comp"/>
</dbReference>
<sequence>MKIIHTADWHIGKLVHGIHMTEDQAYILEEFIKLIEIEKPQVVIIGGDLYDRSIPPVEAVELLDYVFTRIIDMGVKIVAIGGNHDSADRVSFGNKILKNKGLYIEGKIKDTIEPIKIEDEYGPVNFYLLPYADPVIVREVYKNEEVKSHDMAMKVIIDKIKENMNKDERNILVCHSFLRGDSDPETSESELPLSIGGSEYVSVDHFLDFDYVALGHLHRPQRVKEEKIRYSGSLLKYSFSETTQNKSVTLIDMKEDGQVEIKFEKLKTIRDMRKIKGEINKLLDPSVYEGTNCEDYIMAILTDEGEIIDPIGKLRQVYPNILRIERESRDESENTRTSASREYTKKSLIDLFDEFYASMTKNEFDEEKTNTLISVIETLKGEGREV</sequence>
<evidence type="ECO:0000313" key="11">
    <source>
        <dbReference type="Proteomes" id="UP000216024"/>
    </source>
</evidence>
<dbReference type="Pfam" id="PF12320">
    <property type="entry name" value="SbcD_C"/>
    <property type="match status" value="1"/>
</dbReference>
<evidence type="ECO:0000259" key="9">
    <source>
        <dbReference type="Pfam" id="PF12320"/>
    </source>
</evidence>
<comment type="similarity">
    <text evidence="1 7">Belongs to the SbcD family.</text>
</comment>
<evidence type="ECO:0000256" key="3">
    <source>
        <dbReference type="ARBA" id="ARBA00013365"/>
    </source>
</evidence>
<organism evidence="10 11">
    <name type="scientific">Anaeromicrobium sediminis</name>
    <dbReference type="NCBI Taxonomy" id="1478221"/>
    <lineage>
        <taxon>Bacteria</taxon>
        <taxon>Bacillati</taxon>
        <taxon>Bacillota</taxon>
        <taxon>Clostridia</taxon>
        <taxon>Peptostreptococcales</taxon>
        <taxon>Thermotaleaceae</taxon>
        <taxon>Anaeromicrobium</taxon>
    </lineage>
</organism>
<comment type="subunit">
    <text evidence="2 7">Heterodimer of SbcC and SbcD.</text>
</comment>
<feature type="domain" description="Calcineurin-like phosphoesterase" evidence="8">
    <location>
        <begin position="1"/>
        <end position="220"/>
    </location>
</feature>
<evidence type="ECO:0000256" key="7">
    <source>
        <dbReference type="RuleBase" id="RU363069"/>
    </source>
</evidence>
<keyword evidence="6 7" id="KW-0269">Exonuclease</keyword>
<evidence type="ECO:0000256" key="4">
    <source>
        <dbReference type="ARBA" id="ARBA00022722"/>
    </source>
</evidence>
<accession>A0A267MD95</accession>
<dbReference type="RefSeq" id="WP_095135247.1">
    <property type="nucleotide sequence ID" value="NZ_NIBG01000025.1"/>
</dbReference>
<dbReference type="GO" id="GO:0006260">
    <property type="term" value="P:DNA replication"/>
    <property type="evidence" value="ECO:0007669"/>
    <property type="project" value="UniProtKB-KW"/>
</dbReference>
<evidence type="ECO:0000313" key="10">
    <source>
        <dbReference type="EMBL" id="PAB57526.1"/>
    </source>
</evidence>
<protein>
    <recommendedName>
        <fullName evidence="3 7">Nuclease SbcCD subunit D</fullName>
    </recommendedName>
</protein>
<keyword evidence="5 7" id="KW-0378">Hydrolase</keyword>
<keyword evidence="11" id="KW-1185">Reference proteome</keyword>
<dbReference type="OrthoDB" id="9773856at2"/>
<keyword evidence="4 7" id="KW-0540">Nuclease</keyword>
<evidence type="ECO:0000256" key="5">
    <source>
        <dbReference type="ARBA" id="ARBA00022801"/>
    </source>
</evidence>
<dbReference type="GO" id="GO:0008408">
    <property type="term" value="F:3'-5' exonuclease activity"/>
    <property type="evidence" value="ECO:0007669"/>
    <property type="project" value="InterPro"/>
</dbReference>
<dbReference type="PANTHER" id="PTHR30337:SF0">
    <property type="entry name" value="NUCLEASE SBCCD SUBUNIT D"/>
    <property type="match status" value="1"/>
</dbReference>
<dbReference type="GO" id="GO:0006310">
    <property type="term" value="P:DNA recombination"/>
    <property type="evidence" value="ECO:0007669"/>
    <property type="project" value="UniProtKB-KW"/>
</dbReference>
<keyword evidence="7" id="KW-0255">Endonuclease</keyword>
<comment type="caution">
    <text evidence="10">The sequence shown here is derived from an EMBL/GenBank/DDBJ whole genome shotgun (WGS) entry which is preliminary data.</text>
</comment>
<evidence type="ECO:0000256" key="2">
    <source>
        <dbReference type="ARBA" id="ARBA00011322"/>
    </source>
</evidence>
<dbReference type="AlphaFoldDB" id="A0A267MD95"/>
<keyword evidence="7" id="KW-0235">DNA replication</keyword>
<feature type="domain" description="Nuclease SbcCD subunit D C-terminal" evidence="9">
    <location>
        <begin position="270"/>
        <end position="360"/>
    </location>
</feature>
<dbReference type="NCBIfam" id="TIGR00619">
    <property type="entry name" value="sbcd"/>
    <property type="match status" value="1"/>
</dbReference>
<dbReference type="PANTHER" id="PTHR30337">
    <property type="entry name" value="COMPONENT OF ATP-DEPENDENT DSDNA EXONUCLEASE"/>
    <property type="match status" value="1"/>
</dbReference>
<comment type="function">
    <text evidence="7">SbcCD cleaves DNA hairpin structures. These structures can inhibit DNA replication and are intermediates in certain DNA recombination reactions. The complex acts as a 3'-&gt;5' double strand exonuclease that can open hairpins. It also has a 5' single-strand endonuclease activity.</text>
</comment>
<dbReference type="InterPro" id="IPR029052">
    <property type="entry name" value="Metallo-depent_PP-like"/>
</dbReference>
<dbReference type="InterPro" id="IPR004843">
    <property type="entry name" value="Calcineurin-like_PHP"/>
</dbReference>
<dbReference type="Proteomes" id="UP000216024">
    <property type="component" value="Unassembled WGS sequence"/>
</dbReference>
<gene>
    <name evidence="7" type="primary">sbcD</name>
    <name evidence="10" type="ORF">CCE28_18655</name>
</gene>
<dbReference type="InterPro" id="IPR004593">
    <property type="entry name" value="SbcD"/>
</dbReference>
<evidence type="ECO:0000256" key="6">
    <source>
        <dbReference type="ARBA" id="ARBA00022839"/>
    </source>
</evidence>
<proteinExistence type="inferred from homology"/>
<dbReference type="CDD" id="cd00840">
    <property type="entry name" value="MPP_Mre11_N"/>
    <property type="match status" value="1"/>
</dbReference>
<evidence type="ECO:0000256" key="1">
    <source>
        <dbReference type="ARBA" id="ARBA00010555"/>
    </source>
</evidence>
<reference evidence="10 11" key="1">
    <citation type="submission" date="2017-06" db="EMBL/GenBank/DDBJ databases">
        <title>Draft genome sequence of anaerobic fermentative bacterium Anaeromicrobium sediminis DY2726D isolated from West Pacific Ocean sediments.</title>
        <authorList>
            <person name="Zeng X."/>
        </authorList>
    </citation>
    <scope>NUCLEOTIDE SEQUENCE [LARGE SCALE GENOMIC DNA]</scope>
    <source>
        <strain evidence="10 11">DY2726D</strain>
    </source>
</reference>
<evidence type="ECO:0000259" key="8">
    <source>
        <dbReference type="Pfam" id="PF00149"/>
    </source>
</evidence>
<dbReference type="Pfam" id="PF00149">
    <property type="entry name" value="Metallophos"/>
    <property type="match status" value="1"/>
</dbReference>